<dbReference type="AlphaFoldDB" id="A0A0N4VV37"/>
<accession>A0A0N4VV37</accession>
<feature type="compositionally biased region" description="Polar residues" evidence="1">
    <location>
        <begin position="95"/>
        <end position="115"/>
    </location>
</feature>
<reference evidence="4" key="1">
    <citation type="submission" date="2017-02" db="UniProtKB">
        <authorList>
            <consortium name="WormBaseParasite"/>
        </authorList>
    </citation>
    <scope>IDENTIFICATION</scope>
</reference>
<dbReference type="WBParaSite" id="HPLM_0000115401-mRNA-1">
    <property type="protein sequence ID" value="HPLM_0000115401-mRNA-1"/>
    <property type="gene ID" value="HPLM_0000115401"/>
</dbReference>
<feature type="region of interest" description="Disordered" evidence="1">
    <location>
        <begin position="1"/>
        <end position="152"/>
    </location>
</feature>
<name>A0A0N4VV37_HAEPC</name>
<keyword evidence="3" id="KW-1185">Reference proteome</keyword>
<feature type="compositionally biased region" description="Low complexity" evidence="1">
    <location>
        <begin position="1"/>
        <end position="14"/>
    </location>
</feature>
<protein>
    <submittedName>
        <fullName evidence="2 4">Uncharacterized protein</fullName>
    </submittedName>
</protein>
<gene>
    <name evidence="2" type="ORF">HPLM_LOCUS1158</name>
</gene>
<dbReference type="EMBL" id="UZAF01001372">
    <property type="protein sequence ID" value="VDO08155.1"/>
    <property type="molecule type" value="Genomic_DNA"/>
</dbReference>
<evidence type="ECO:0000256" key="1">
    <source>
        <dbReference type="SAM" id="MobiDB-lite"/>
    </source>
</evidence>
<sequence>MNPSSKTPPTSIPSDVHSNDRTGVVDGAPSVNKVPNTSSPPASGSTSTRAPAGAEVKPDVSDGMRLGEEARDYYPTVKSETKDDVHKSVTDIEKSSTVANCGTGTVDGESTTAASASVEPTVDDADVTMDDADMSDGDQPGPAGIARKPSAAPQVTSVLLSSLYIEINSLSE</sequence>
<evidence type="ECO:0000313" key="4">
    <source>
        <dbReference type="WBParaSite" id="HPLM_0000115401-mRNA-1"/>
    </source>
</evidence>
<evidence type="ECO:0000313" key="3">
    <source>
        <dbReference type="Proteomes" id="UP000268014"/>
    </source>
</evidence>
<evidence type="ECO:0000313" key="2">
    <source>
        <dbReference type="EMBL" id="VDO08155.1"/>
    </source>
</evidence>
<reference evidence="2 3" key="2">
    <citation type="submission" date="2018-11" db="EMBL/GenBank/DDBJ databases">
        <authorList>
            <consortium name="Pathogen Informatics"/>
        </authorList>
    </citation>
    <scope>NUCLEOTIDE SEQUENCE [LARGE SCALE GENOMIC DNA]</scope>
    <source>
        <strain evidence="2 3">MHpl1</strain>
    </source>
</reference>
<organism evidence="4">
    <name type="scientific">Haemonchus placei</name>
    <name type="common">Barber's pole worm</name>
    <dbReference type="NCBI Taxonomy" id="6290"/>
    <lineage>
        <taxon>Eukaryota</taxon>
        <taxon>Metazoa</taxon>
        <taxon>Ecdysozoa</taxon>
        <taxon>Nematoda</taxon>
        <taxon>Chromadorea</taxon>
        <taxon>Rhabditida</taxon>
        <taxon>Rhabditina</taxon>
        <taxon>Rhabditomorpha</taxon>
        <taxon>Strongyloidea</taxon>
        <taxon>Trichostrongylidae</taxon>
        <taxon>Haemonchus</taxon>
    </lineage>
</organism>
<feature type="compositionally biased region" description="Low complexity" evidence="1">
    <location>
        <begin position="37"/>
        <end position="54"/>
    </location>
</feature>
<feature type="compositionally biased region" description="Basic and acidic residues" evidence="1">
    <location>
        <begin position="79"/>
        <end position="94"/>
    </location>
</feature>
<dbReference type="Proteomes" id="UP000268014">
    <property type="component" value="Unassembled WGS sequence"/>
</dbReference>
<feature type="compositionally biased region" description="Basic and acidic residues" evidence="1">
    <location>
        <begin position="56"/>
        <end position="72"/>
    </location>
</feature>
<feature type="compositionally biased region" description="Acidic residues" evidence="1">
    <location>
        <begin position="121"/>
        <end position="136"/>
    </location>
</feature>
<proteinExistence type="predicted"/>